<dbReference type="Proteomes" id="UP001501094">
    <property type="component" value="Unassembled WGS sequence"/>
</dbReference>
<protein>
    <recommendedName>
        <fullName evidence="1">Carrier domain-containing protein</fullName>
    </recommendedName>
</protein>
<feature type="domain" description="Carrier" evidence="1">
    <location>
        <begin position="7"/>
        <end position="69"/>
    </location>
</feature>
<comment type="caution">
    <text evidence="2">The sequence shown here is derived from an EMBL/GenBank/DDBJ whole genome shotgun (WGS) entry which is preliminary data.</text>
</comment>
<dbReference type="InterPro" id="IPR036736">
    <property type="entry name" value="ACP-like_sf"/>
</dbReference>
<proteinExistence type="predicted"/>
<evidence type="ECO:0000259" key="1">
    <source>
        <dbReference type="Pfam" id="PF00550"/>
    </source>
</evidence>
<dbReference type="Gene3D" id="1.10.1200.10">
    <property type="entry name" value="ACP-like"/>
    <property type="match status" value="1"/>
</dbReference>
<dbReference type="RefSeq" id="WP_344098736.1">
    <property type="nucleotide sequence ID" value="NZ_BAAANL010000001.1"/>
</dbReference>
<organism evidence="2 3">
    <name type="scientific">Myceligenerans crystallogenes</name>
    <dbReference type="NCBI Taxonomy" id="316335"/>
    <lineage>
        <taxon>Bacteria</taxon>
        <taxon>Bacillati</taxon>
        <taxon>Actinomycetota</taxon>
        <taxon>Actinomycetes</taxon>
        <taxon>Micrococcales</taxon>
        <taxon>Promicromonosporaceae</taxon>
        <taxon>Myceligenerans</taxon>
    </lineage>
</organism>
<evidence type="ECO:0000313" key="2">
    <source>
        <dbReference type="EMBL" id="GAA1848872.1"/>
    </source>
</evidence>
<keyword evidence="3" id="KW-1185">Reference proteome</keyword>
<dbReference type="EMBL" id="BAAANL010000001">
    <property type="protein sequence ID" value="GAA1848872.1"/>
    <property type="molecule type" value="Genomic_DNA"/>
</dbReference>
<sequence>MNETDFRNALAAFATKSADELEMSDRLDEIGVDSISVFELMIQIEDTVGEHATKIDEDMTTVADLYDHVQKAAALDNA</sequence>
<accession>A0ABN2N2B6</accession>
<gene>
    <name evidence="2" type="ORF">GCM10009751_01290</name>
</gene>
<evidence type="ECO:0000313" key="3">
    <source>
        <dbReference type="Proteomes" id="UP001501094"/>
    </source>
</evidence>
<dbReference type="InterPro" id="IPR009081">
    <property type="entry name" value="PP-bd_ACP"/>
</dbReference>
<dbReference type="Pfam" id="PF00550">
    <property type="entry name" value="PP-binding"/>
    <property type="match status" value="1"/>
</dbReference>
<reference evidence="2 3" key="1">
    <citation type="journal article" date="2019" name="Int. J. Syst. Evol. Microbiol.">
        <title>The Global Catalogue of Microorganisms (GCM) 10K type strain sequencing project: providing services to taxonomists for standard genome sequencing and annotation.</title>
        <authorList>
            <consortium name="The Broad Institute Genomics Platform"/>
            <consortium name="The Broad Institute Genome Sequencing Center for Infectious Disease"/>
            <person name="Wu L."/>
            <person name="Ma J."/>
        </authorList>
    </citation>
    <scope>NUCLEOTIDE SEQUENCE [LARGE SCALE GENOMIC DNA]</scope>
    <source>
        <strain evidence="2 3">JCM 14326</strain>
    </source>
</reference>
<dbReference type="SUPFAM" id="SSF47336">
    <property type="entry name" value="ACP-like"/>
    <property type="match status" value="1"/>
</dbReference>
<name>A0ABN2N2B6_9MICO</name>